<dbReference type="EMBL" id="NWVD01000003">
    <property type="protein sequence ID" value="PCG09009.1"/>
    <property type="molecule type" value="Genomic_DNA"/>
</dbReference>
<evidence type="ECO:0008006" key="3">
    <source>
        <dbReference type="Google" id="ProtNLM"/>
    </source>
</evidence>
<reference evidence="1 2" key="1">
    <citation type="submission" date="2017-09" db="EMBL/GenBank/DDBJ databases">
        <title>Sphingomonas ginsenosidimutans KACC 14949, whole genome shotgun sequence.</title>
        <authorList>
            <person name="Feng G."/>
            <person name="Zhu H."/>
        </authorList>
    </citation>
    <scope>NUCLEOTIDE SEQUENCE [LARGE SCALE GENOMIC DNA]</scope>
    <source>
        <strain evidence="1 2">KACC 14949</strain>
    </source>
</reference>
<dbReference type="AlphaFoldDB" id="A0A2A4HYL9"/>
<dbReference type="InterPro" id="IPR003772">
    <property type="entry name" value="YceD"/>
</dbReference>
<dbReference type="Proteomes" id="UP000218784">
    <property type="component" value="Unassembled WGS sequence"/>
</dbReference>
<organism evidence="1 2">
    <name type="scientific">Sphingomonas ginsenosidimutans</name>
    <dbReference type="NCBI Taxonomy" id="862134"/>
    <lineage>
        <taxon>Bacteria</taxon>
        <taxon>Pseudomonadati</taxon>
        <taxon>Pseudomonadota</taxon>
        <taxon>Alphaproteobacteria</taxon>
        <taxon>Sphingomonadales</taxon>
        <taxon>Sphingomonadaceae</taxon>
        <taxon>Sphingomonas</taxon>
    </lineage>
</organism>
<dbReference type="Pfam" id="PF02620">
    <property type="entry name" value="YceD"/>
    <property type="match status" value="1"/>
</dbReference>
<dbReference type="RefSeq" id="WP_096611810.1">
    <property type="nucleotide sequence ID" value="NZ_NWVD01000003.1"/>
</dbReference>
<sequence length="180" mass="18339">MTPEFSRIERLDTIGGDERVVSIVADEAERAALAARFGLVAIERLEARLAIRRGSAGIDVHGTVAAAVVQACSVTGDPLPATIDEPVALRFVEPAAAGDEIALDEVELDGDALDIVEIEGGGIDLGEAAAETMALALDPFPRSPRAAAVLKEAGVVSEEEAGPFGALAGLKAKLAGGETG</sequence>
<keyword evidence="2" id="KW-1185">Reference proteome</keyword>
<proteinExistence type="predicted"/>
<gene>
    <name evidence="1" type="ORF">COA17_08895</name>
</gene>
<evidence type="ECO:0000313" key="2">
    <source>
        <dbReference type="Proteomes" id="UP000218784"/>
    </source>
</evidence>
<accession>A0A2A4HYL9</accession>
<comment type="caution">
    <text evidence="1">The sequence shown here is derived from an EMBL/GenBank/DDBJ whole genome shotgun (WGS) entry which is preliminary data.</text>
</comment>
<protein>
    <recommendedName>
        <fullName evidence="3">DUF177 domain-containing protein</fullName>
    </recommendedName>
</protein>
<evidence type="ECO:0000313" key="1">
    <source>
        <dbReference type="EMBL" id="PCG09009.1"/>
    </source>
</evidence>
<name>A0A2A4HYL9_9SPHN</name>